<dbReference type="EMBL" id="CP115667">
    <property type="protein sequence ID" value="WBW50654.1"/>
    <property type="molecule type" value="Genomic_DNA"/>
</dbReference>
<dbReference type="RefSeq" id="WP_271192179.1">
    <property type="nucleotide sequence ID" value="NZ_CP115667.1"/>
</dbReference>
<dbReference type="Pfam" id="PF00753">
    <property type="entry name" value="Lactamase_B"/>
    <property type="match status" value="1"/>
</dbReference>
<comment type="cofactor">
    <cofactor evidence="1">
        <name>Zn(2+)</name>
        <dbReference type="ChEBI" id="CHEBI:29105"/>
    </cofactor>
</comment>
<evidence type="ECO:0000256" key="4">
    <source>
        <dbReference type="ARBA" id="ARBA00022833"/>
    </source>
</evidence>
<keyword evidence="2" id="KW-0479">Metal-binding</keyword>
<evidence type="ECO:0000313" key="6">
    <source>
        <dbReference type="EMBL" id="WBW50654.1"/>
    </source>
</evidence>
<name>A0ABY7QX32_9FIRM</name>
<evidence type="ECO:0000256" key="1">
    <source>
        <dbReference type="ARBA" id="ARBA00001947"/>
    </source>
</evidence>
<dbReference type="InterPro" id="IPR036866">
    <property type="entry name" value="RibonucZ/Hydroxyglut_hydro"/>
</dbReference>
<dbReference type="PANTHER" id="PTHR46233:SF3">
    <property type="entry name" value="HYDROXYACYLGLUTATHIONE HYDROLASE GLOC"/>
    <property type="match status" value="1"/>
</dbReference>
<evidence type="ECO:0000313" key="7">
    <source>
        <dbReference type="Proteomes" id="UP001210339"/>
    </source>
</evidence>
<sequence>MQRDYTIYRLVVGAYQENCYILTSDRDTVIIDPGAEGEKIINLLEENKLRPSKILLTHAHPDHFGAVEPLRQHYGIACYVSKDDNTMLHSRSESMKAALGLDSALDADVFYEDAKLNFLDKPLTVLETPGHTPGGVCIQYEDILFSGDTLFHMSIGRTDLPGGDSNTLFKSLSKLMTLDDAVNVLPGHGAGTTIGFERQHNPFINRMSL</sequence>
<protein>
    <submittedName>
        <fullName evidence="6">MBL fold metallo-hydrolase</fullName>
    </submittedName>
</protein>
<keyword evidence="7" id="KW-1185">Reference proteome</keyword>
<organism evidence="6 7">
    <name type="scientific">Peptoniphilus equinus</name>
    <dbReference type="NCBI Taxonomy" id="3016343"/>
    <lineage>
        <taxon>Bacteria</taxon>
        <taxon>Bacillati</taxon>
        <taxon>Bacillota</taxon>
        <taxon>Tissierellia</taxon>
        <taxon>Tissierellales</taxon>
        <taxon>Peptoniphilaceae</taxon>
        <taxon>Peptoniphilus</taxon>
    </lineage>
</organism>
<dbReference type="CDD" id="cd06262">
    <property type="entry name" value="metallo-hydrolase-like_MBL-fold"/>
    <property type="match status" value="1"/>
</dbReference>
<keyword evidence="4" id="KW-0862">Zinc</keyword>
<dbReference type="InterPro" id="IPR051453">
    <property type="entry name" value="MBL_Glyoxalase_II"/>
</dbReference>
<reference evidence="6 7" key="1">
    <citation type="submission" date="2023-01" db="EMBL/GenBank/DDBJ databases">
        <authorList>
            <person name="Lee S.H."/>
            <person name="Jung H.S."/>
            <person name="Yun J.U."/>
        </authorList>
    </citation>
    <scope>NUCLEOTIDE SEQUENCE [LARGE SCALE GENOMIC DNA]</scope>
    <source>
        <strain evidence="6 7">CBA3646</strain>
    </source>
</reference>
<keyword evidence="3" id="KW-0378">Hydrolase</keyword>
<dbReference type="InterPro" id="IPR001279">
    <property type="entry name" value="Metallo-B-lactamas"/>
</dbReference>
<gene>
    <name evidence="6" type="ORF">O6R05_03650</name>
</gene>
<evidence type="ECO:0000259" key="5">
    <source>
        <dbReference type="SMART" id="SM00849"/>
    </source>
</evidence>
<evidence type="ECO:0000256" key="3">
    <source>
        <dbReference type="ARBA" id="ARBA00022801"/>
    </source>
</evidence>
<accession>A0ABY7QX32</accession>
<dbReference type="SMART" id="SM00849">
    <property type="entry name" value="Lactamase_B"/>
    <property type="match status" value="1"/>
</dbReference>
<dbReference type="Gene3D" id="3.60.15.10">
    <property type="entry name" value="Ribonuclease Z/Hydroxyacylglutathione hydrolase-like"/>
    <property type="match status" value="1"/>
</dbReference>
<dbReference type="PANTHER" id="PTHR46233">
    <property type="entry name" value="HYDROXYACYLGLUTATHIONE HYDROLASE GLOC"/>
    <property type="match status" value="1"/>
</dbReference>
<feature type="domain" description="Metallo-beta-lactamase" evidence="5">
    <location>
        <begin position="16"/>
        <end position="188"/>
    </location>
</feature>
<dbReference type="Proteomes" id="UP001210339">
    <property type="component" value="Chromosome"/>
</dbReference>
<evidence type="ECO:0000256" key="2">
    <source>
        <dbReference type="ARBA" id="ARBA00022723"/>
    </source>
</evidence>
<dbReference type="SUPFAM" id="SSF56281">
    <property type="entry name" value="Metallo-hydrolase/oxidoreductase"/>
    <property type="match status" value="1"/>
</dbReference>
<proteinExistence type="predicted"/>